<keyword evidence="2" id="KW-0460">Magnesium</keyword>
<comment type="caution">
    <text evidence="3">The sequence shown here is derived from an EMBL/GenBank/DDBJ whole genome shotgun (WGS) entry which is preliminary data.</text>
</comment>
<reference evidence="3" key="1">
    <citation type="submission" date="2021-02" db="EMBL/GenBank/DDBJ databases">
        <title>Psilocybe cubensis genome.</title>
        <authorList>
            <person name="Mckernan K.J."/>
            <person name="Crawford S."/>
            <person name="Trippe A."/>
            <person name="Kane L.T."/>
            <person name="Mclaughlin S."/>
        </authorList>
    </citation>
    <scope>NUCLEOTIDE SEQUENCE [LARGE SCALE GENOMIC DNA]</scope>
    <source>
        <strain evidence="3">MGC-MH-2018</strain>
    </source>
</reference>
<dbReference type="InterPro" id="IPR029060">
    <property type="entry name" value="PIN-like_dom_sf"/>
</dbReference>
<name>A0A8H8CK04_PSICU</name>
<dbReference type="OrthoDB" id="31113at2759"/>
<dbReference type="GO" id="GO:0046872">
    <property type="term" value="F:metal ion binding"/>
    <property type="evidence" value="ECO:0007669"/>
    <property type="project" value="UniProtKB-KW"/>
</dbReference>
<dbReference type="GO" id="GO:0005634">
    <property type="term" value="C:nucleus"/>
    <property type="evidence" value="ECO:0007669"/>
    <property type="project" value="TreeGrafter"/>
</dbReference>
<protein>
    <recommendedName>
        <fullName evidence="4">XPG N-terminal domain-containing protein</fullName>
    </recommendedName>
</protein>
<sequence length="331" mass="37638">MNGSKLIKVLRRYSPSLFETLPNRLGSLKGKRIVIDGTQYMINSRRMTGYGLYSHILGWYSLAKELSNNRVSAICVFDGGWEYMIQRLAPHKEILPLGQVPDYSQSKTEWLKARRDEERSTLSSYLRHCMKLLRSMGIPCIVSTRPVSAEALASSLVMSGHADYVAGDNPAALVYGAPLIQNLLPMIPDPIEVVGFPKKSIYGTLRMSKITLMDLEILLRPGSNSFPYRVVFTPDQAYYLIRRHGTIENISNALQLDRSYLPPQSTFALRDGYMDRVRIARRLFELPPLPPYSAFQHVEPHPEVTSEFMKELDSQLDQLITPMDSYKMELS</sequence>
<dbReference type="GO" id="GO:0017108">
    <property type="term" value="F:5'-flap endonuclease activity"/>
    <property type="evidence" value="ECO:0007669"/>
    <property type="project" value="TreeGrafter"/>
</dbReference>
<dbReference type="SUPFAM" id="SSF88723">
    <property type="entry name" value="PIN domain-like"/>
    <property type="match status" value="1"/>
</dbReference>
<evidence type="ECO:0008006" key="4">
    <source>
        <dbReference type="Google" id="ProtNLM"/>
    </source>
</evidence>
<proteinExistence type="predicted"/>
<dbReference type="InterPro" id="IPR006084">
    <property type="entry name" value="XPG/Rad2"/>
</dbReference>
<keyword evidence="1" id="KW-0479">Metal-binding</keyword>
<dbReference type="Gene3D" id="3.40.50.1010">
    <property type="entry name" value="5'-nuclease"/>
    <property type="match status" value="1"/>
</dbReference>
<gene>
    <name evidence="3" type="ORF">JR316_006902</name>
</gene>
<dbReference type="PANTHER" id="PTHR11081">
    <property type="entry name" value="FLAP ENDONUCLEASE FAMILY MEMBER"/>
    <property type="match status" value="1"/>
</dbReference>
<dbReference type="GO" id="GO:0008409">
    <property type="term" value="F:5'-3' exonuclease activity"/>
    <property type="evidence" value="ECO:0007669"/>
    <property type="project" value="TreeGrafter"/>
</dbReference>
<organism evidence="3">
    <name type="scientific">Psilocybe cubensis</name>
    <name type="common">Psychedelic mushroom</name>
    <name type="synonym">Stropharia cubensis</name>
    <dbReference type="NCBI Taxonomy" id="181762"/>
    <lineage>
        <taxon>Eukaryota</taxon>
        <taxon>Fungi</taxon>
        <taxon>Dikarya</taxon>
        <taxon>Basidiomycota</taxon>
        <taxon>Agaricomycotina</taxon>
        <taxon>Agaricomycetes</taxon>
        <taxon>Agaricomycetidae</taxon>
        <taxon>Agaricales</taxon>
        <taxon>Agaricineae</taxon>
        <taxon>Strophariaceae</taxon>
        <taxon>Psilocybe</taxon>
    </lineage>
</organism>
<dbReference type="GO" id="GO:0005737">
    <property type="term" value="C:cytoplasm"/>
    <property type="evidence" value="ECO:0007669"/>
    <property type="project" value="TreeGrafter"/>
</dbReference>
<accession>A0A8H8CK04</accession>
<evidence type="ECO:0000313" key="3">
    <source>
        <dbReference type="EMBL" id="KAG5168306.1"/>
    </source>
</evidence>
<evidence type="ECO:0000256" key="2">
    <source>
        <dbReference type="ARBA" id="ARBA00022842"/>
    </source>
</evidence>
<dbReference type="EMBL" id="JAFIQS010000006">
    <property type="protein sequence ID" value="KAG5168306.1"/>
    <property type="molecule type" value="Genomic_DNA"/>
</dbReference>
<dbReference type="PANTHER" id="PTHR11081:SF9">
    <property type="entry name" value="FLAP ENDONUCLEASE 1"/>
    <property type="match status" value="1"/>
</dbReference>
<dbReference type="AlphaFoldDB" id="A0A8H8CK04"/>
<evidence type="ECO:0000256" key="1">
    <source>
        <dbReference type="ARBA" id="ARBA00022723"/>
    </source>
</evidence>